<evidence type="ECO:0000259" key="10">
    <source>
        <dbReference type="PROSITE" id="PS50262"/>
    </source>
</evidence>
<dbReference type="HOGENOM" id="CLU_1745227_0_0_1"/>
<evidence type="ECO:0000256" key="3">
    <source>
        <dbReference type="ARBA" id="ARBA00022989"/>
    </source>
</evidence>
<gene>
    <name evidence="11" type="ORF">TRIADDRAFT_34883</name>
</gene>
<protein>
    <recommendedName>
        <fullName evidence="10">G-protein coupled receptors family 1 profile domain-containing protein</fullName>
    </recommendedName>
</protein>
<dbReference type="Proteomes" id="UP000009022">
    <property type="component" value="Unassembled WGS sequence"/>
</dbReference>
<keyword evidence="3 9" id="KW-1133">Transmembrane helix</keyword>
<evidence type="ECO:0000256" key="2">
    <source>
        <dbReference type="ARBA" id="ARBA00022692"/>
    </source>
</evidence>
<evidence type="ECO:0000256" key="8">
    <source>
        <dbReference type="RuleBase" id="RU000688"/>
    </source>
</evidence>
<keyword evidence="7 8" id="KW-0807">Transducer</keyword>
<reference evidence="11 12" key="1">
    <citation type="journal article" date="2008" name="Nature">
        <title>The Trichoplax genome and the nature of placozoans.</title>
        <authorList>
            <person name="Srivastava M."/>
            <person name="Begovic E."/>
            <person name="Chapman J."/>
            <person name="Putnam N.H."/>
            <person name="Hellsten U."/>
            <person name="Kawashima T."/>
            <person name="Kuo A."/>
            <person name="Mitros T."/>
            <person name="Salamov A."/>
            <person name="Carpenter M.L."/>
            <person name="Signorovitch A.Y."/>
            <person name="Moreno M.A."/>
            <person name="Kamm K."/>
            <person name="Grimwood J."/>
            <person name="Schmutz J."/>
            <person name="Shapiro H."/>
            <person name="Grigoriev I.V."/>
            <person name="Buss L.W."/>
            <person name="Schierwater B."/>
            <person name="Dellaporta S.L."/>
            <person name="Rokhsar D.S."/>
        </authorList>
    </citation>
    <scope>NUCLEOTIDE SEQUENCE [LARGE SCALE GENOMIC DNA]</scope>
    <source>
        <strain evidence="11 12">Grell-BS-1999</strain>
    </source>
</reference>
<dbReference type="GeneID" id="6760081"/>
<evidence type="ECO:0000313" key="11">
    <source>
        <dbReference type="EMBL" id="EDV18647.1"/>
    </source>
</evidence>
<keyword evidence="4 8" id="KW-0297">G-protein coupled receptor</keyword>
<keyword evidence="12" id="KW-1185">Reference proteome</keyword>
<organism evidence="11 12">
    <name type="scientific">Trichoplax adhaerens</name>
    <name type="common">Trichoplax reptans</name>
    <dbReference type="NCBI Taxonomy" id="10228"/>
    <lineage>
        <taxon>Eukaryota</taxon>
        <taxon>Metazoa</taxon>
        <taxon>Placozoa</taxon>
        <taxon>Uniplacotomia</taxon>
        <taxon>Trichoplacea</taxon>
        <taxon>Trichoplacidae</taxon>
        <taxon>Trichoplax</taxon>
    </lineage>
</organism>
<comment type="subcellular location">
    <subcellularLocation>
        <location evidence="1">Membrane</location>
        <topology evidence="1">Multi-pass membrane protein</topology>
    </subcellularLocation>
</comment>
<accession>B3SF48</accession>
<comment type="similarity">
    <text evidence="8">Belongs to the G-protein coupled receptor 1 family.</text>
</comment>
<feature type="transmembrane region" description="Helical" evidence="9">
    <location>
        <begin position="15"/>
        <end position="40"/>
    </location>
</feature>
<dbReference type="Pfam" id="PF00001">
    <property type="entry name" value="7tm_1"/>
    <property type="match status" value="1"/>
</dbReference>
<dbReference type="PRINTS" id="PR00237">
    <property type="entry name" value="GPCRRHODOPSN"/>
</dbReference>
<feature type="transmembrane region" description="Helical" evidence="9">
    <location>
        <begin position="132"/>
        <end position="149"/>
    </location>
</feature>
<dbReference type="InterPro" id="IPR000276">
    <property type="entry name" value="GPCR_Rhodpsn"/>
</dbReference>
<feature type="domain" description="G-protein coupled receptors family 1 profile" evidence="10">
    <location>
        <begin position="31"/>
        <end position="150"/>
    </location>
</feature>
<dbReference type="InParanoid" id="B3SF48"/>
<dbReference type="KEGG" id="tad:TRIADDRAFT_34883"/>
<dbReference type="PhylomeDB" id="B3SF48"/>
<keyword evidence="2 8" id="KW-0812">Transmembrane</keyword>
<evidence type="ECO:0000313" key="12">
    <source>
        <dbReference type="Proteomes" id="UP000009022"/>
    </source>
</evidence>
<evidence type="ECO:0000256" key="5">
    <source>
        <dbReference type="ARBA" id="ARBA00023136"/>
    </source>
</evidence>
<keyword evidence="6 8" id="KW-0675">Receptor</keyword>
<feature type="transmembrane region" description="Helical" evidence="9">
    <location>
        <begin position="52"/>
        <end position="73"/>
    </location>
</feature>
<evidence type="ECO:0000256" key="7">
    <source>
        <dbReference type="ARBA" id="ARBA00023224"/>
    </source>
</evidence>
<keyword evidence="5 9" id="KW-0472">Membrane</keyword>
<dbReference type="InterPro" id="IPR017452">
    <property type="entry name" value="GPCR_Rhodpsn_7TM"/>
</dbReference>
<evidence type="ECO:0000256" key="9">
    <source>
        <dbReference type="SAM" id="Phobius"/>
    </source>
</evidence>
<sequence length="150" mass="16732">MDANRTINQSIKTTYYAALINTSVGVVAFILNLSVCFIIITHSTLRQPFNHLILNLSFSDLLVSLAVFFNGILDYFSVQRFMSYELATVICKIDMSCAVISLPGACLTLLVMSIERYHAVAIIQLRSVKLSTVRKTILIIWILVTLSAII</sequence>
<dbReference type="RefSeq" id="XP_002118867.1">
    <property type="nucleotide sequence ID" value="XM_002118831.1"/>
</dbReference>
<feature type="non-terminal residue" evidence="11">
    <location>
        <position position="150"/>
    </location>
</feature>
<dbReference type="GO" id="GO:0004930">
    <property type="term" value="F:G protein-coupled receptor activity"/>
    <property type="evidence" value="ECO:0007669"/>
    <property type="project" value="UniProtKB-KW"/>
</dbReference>
<dbReference type="SUPFAM" id="SSF81321">
    <property type="entry name" value="Family A G protein-coupled receptor-like"/>
    <property type="match status" value="1"/>
</dbReference>
<dbReference type="PROSITE" id="PS50262">
    <property type="entry name" value="G_PROTEIN_RECEP_F1_2"/>
    <property type="match status" value="1"/>
</dbReference>
<dbReference type="Gene3D" id="1.20.1070.10">
    <property type="entry name" value="Rhodopsin 7-helix transmembrane proteins"/>
    <property type="match status" value="1"/>
</dbReference>
<name>B3SF48_TRIAD</name>
<dbReference type="PANTHER" id="PTHR45695">
    <property type="entry name" value="LEUCOKININ RECEPTOR-RELATED"/>
    <property type="match status" value="1"/>
</dbReference>
<dbReference type="CDD" id="cd00637">
    <property type="entry name" value="7tm_classA_rhodopsin-like"/>
    <property type="match status" value="1"/>
</dbReference>
<dbReference type="AlphaFoldDB" id="B3SF48"/>
<proteinExistence type="inferred from homology"/>
<dbReference type="GO" id="GO:0016020">
    <property type="term" value="C:membrane"/>
    <property type="evidence" value="ECO:0007669"/>
    <property type="project" value="UniProtKB-SubCell"/>
</dbReference>
<evidence type="ECO:0000256" key="4">
    <source>
        <dbReference type="ARBA" id="ARBA00023040"/>
    </source>
</evidence>
<dbReference type="PANTHER" id="PTHR45695:SF9">
    <property type="entry name" value="LEUCOKININ RECEPTOR"/>
    <property type="match status" value="1"/>
</dbReference>
<evidence type="ECO:0000256" key="6">
    <source>
        <dbReference type="ARBA" id="ARBA00023170"/>
    </source>
</evidence>
<evidence type="ECO:0000256" key="1">
    <source>
        <dbReference type="ARBA" id="ARBA00004141"/>
    </source>
</evidence>
<feature type="transmembrane region" description="Helical" evidence="9">
    <location>
        <begin position="93"/>
        <end position="112"/>
    </location>
</feature>
<dbReference type="PROSITE" id="PS00237">
    <property type="entry name" value="G_PROTEIN_RECEP_F1_1"/>
    <property type="match status" value="1"/>
</dbReference>
<dbReference type="EMBL" id="DS985903">
    <property type="protein sequence ID" value="EDV18647.1"/>
    <property type="molecule type" value="Genomic_DNA"/>
</dbReference>
<dbReference type="CTD" id="6760081"/>